<gene>
    <name evidence="2" type="ORF">INT45_011561</name>
</gene>
<dbReference type="Proteomes" id="UP000646827">
    <property type="component" value="Unassembled WGS sequence"/>
</dbReference>
<dbReference type="Pfam" id="PF18758">
    <property type="entry name" value="KDZ"/>
    <property type="match status" value="1"/>
</dbReference>
<accession>A0A8H7VA70</accession>
<evidence type="ECO:0000259" key="1">
    <source>
        <dbReference type="Pfam" id="PF18802"/>
    </source>
</evidence>
<reference evidence="2 3" key="1">
    <citation type="submission" date="2020-12" db="EMBL/GenBank/DDBJ databases">
        <title>Metabolic potential, ecology and presence of endohyphal bacteria is reflected in genomic diversity of Mucoromycotina.</title>
        <authorList>
            <person name="Muszewska A."/>
            <person name="Okrasinska A."/>
            <person name="Steczkiewicz K."/>
            <person name="Drgas O."/>
            <person name="Orlowska M."/>
            <person name="Perlinska-Lenart U."/>
            <person name="Aleksandrzak-Piekarczyk T."/>
            <person name="Szatraj K."/>
            <person name="Zielenkiewicz U."/>
            <person name="Pilsyk S."/>
            <person name="Malc E."/>
            <person name="Mieczkowski P."/>
            <person name="Kruszewska J.S."/>
            <person name="Biernat P."/>
            <person name="Pawlowska J."/>
        </authorList>
    </citation>
    <scope>NUCLEOTIDE SEQUENCE [LARGE SCALE GENOMIC DNA]</scope>
    <source>
        <strain evidence="2 3">CBS 142.35</strain>
    </source>
</reference>
<name>A0A8H7VA70_9FUNG</name>
<organism evidence="2 3">
    <name type="scientific">Circinella minor</name>
    <dbReference type="NCBI Taxonomy" id="1195481"/>
    <lineage>
        <taxon>Eukaryota</taxon>
        <taxon>Fungi</taxon>
        <taxon>Fungi incertae sedis</taxon>
        <taxon>Mucoromycota</taxon>
        <taxon>Mucoromycotina</taxon>
        <taxon>Mucoromycetes</taxon>
        <taxon>Mucorales</taxon>
        <taxon>Lichtheimiaceae</taxon>
        <taxon>Circinella</taxon>
    </lineage>
</organism>
<comment type="caution">
    <text evidence="2">The sequence shown here is derived from an EMBL/GenBank/DDBJ whole genome shotgun (WGS) entry which is preliminary data.</text>
</comment>
<dbReference type="Pfam" id="PF18802">
    <property type="entry name" value="CxC1"/>
    <property type="match status" value="1"/>
</dbReference>
<dbReference type="InterPro" id="IPR041320">
    <property type="entry name" value="CxC1"/>
</dbReference>
<dbReference type="PANTHER" id="PTHR33096:SF1">
    <property type="entry name" value="CXC1-LIKE CYSTEINE CLUSTER ASSOCIATED WITH KDZ TRANSPOSASES DOMAIN-CONTAINING PROTEIN"/>
    <property type="match status" value="1"/>
</dbReference>
<keyword evidence="3" id="KW-1185">Reference proteome</keyword>
<feature type="non-terminal residue" evidence="2">
    <location>
        <position position="732"/>
    </location>
</feature>
<dbReference type="OrthoDB" id="2505730at2759"/>
<sequence>KEVSTRAITCFFYTGIKKVNFTFCKCEEASVTLLRHNLIASSPFLPRMAFHISLLKWYSLLRAEGQLSCQAFAYVFTTMHKFENNDTIRKNLANAFFLYEQVVNEIDQQLSKFELNEIPEEKKAACPACPTKEENSHMVVALDGLHSLRRIKRNEHDEKKATSPLFFTADSYQDRYGDDAEKQIPIDENDSIKKCTSNFDAANLSLQSLKNNRYHETGVFGCTCKHEMVLEMTTMYKSGEKYKYPLSLIQVLTEKYGSKIHLLFDIGCEFKKAVNKYFPQLEEAGSKVAIGVLHSYGHSMSCQSRHNPRYLDNFVGMADGESCERVWSFLGRFVDLCRQMSPERRMITIAHAIKHYNKKHIYTLPNTIKRRFNKANLTIRNANKIIKAYDPSLTDDLLQEKWRQFVEEVTFFPSPDSQPTINRLKRQYAIELHKFYQVELTGHIQQQRNIVADLEARLIGNQVITKRWGQHSEELKINYILANEHELEKIKGHLKSIIVGRTVLNDQLFQTIKLGHKASKRLKIAIQNVKKVAKPVLNRYNSICNTIGRPEKCTKYQEICNLQNKFWDFEVDMVNFNVLRQYLYKCRSLEELRIIKVEERRVKEYADRQCAALESCIRKDDVRGDGWKILLYHRLLDAEVFYFKVHGRKWKRSDSFIIPGTIDAEGVVYGRPGDGTFVVGEENKIEEDRENQIDEEKEYEVGEEENEAEIRRIYEDIENDEEDIVVDDYMPL</sequence>
<proteinExistence type="predicted"/>
<evidence type="ECO:0000313" key="2">
    <source>
        <dbReference type="EMBL" id="KAG2209093.1"/>
    </source>
</evidence>
<dbReference type="AlphaFoldDB" id="A0A8H7VA70"/>
<dbReference type="EMBL" id="JAEPRB010001008">
    <property type="protein sequence ID" value="KAG2209093.1"/>
    <property type="molecule type" value="Genomic_DNA"/>
</dbReference>
<feature type="domain" description="CxC1-like cysteine cluster associated with KDZ transposases" evidence="1">
    <location>
        <begin position="5"/>
        <end position="77"/>
    </location>
</feature>
<evidence type="ECO:0000313" key="3">
    <source>
        <dbReference type="Proteomes" id="UP000646827"/>
    </source>
</evidence>
<protein>
    <recommendedName>
        <fullName evidence="1">CxC1-like cysteine cluster associated with KDZ transposases domain-containing protein</fullName>
    </recommendedName>
</protein>
<dbReference type="InterPro" id="IPR040521">
    <property type="entry name" value="KDZ"/>
</dbReference>
<dbReference type="PANTHER" id="PTHR33096">
    <property type="entry name" value="CXC2 DOMAIN-CONTAINING PROTEIN"/>
    <property type="match status" value="1"/>
</dbReference>